<keyword evidence="3 6" id="KW-0285">Flavoprotein</keyword>
<dbReference type="InterPro" id="IPR007329">
    <property type="entry name" value="FMN-bd"/>
</dbReference>
<dbReference type="PANTHER" id="PTHR36118">
    <property type="entry name" value="ION-TRANSLOCATING OXIDOREDUCTASE COMPLEX SUBUNIT G"/>
    <property type="match status" value="1"/>
</dbReference>
<keyword evidence="10" id="KW-1185">Reference proteome</keyword>
<dbReference type="eggNOG" id="COG4659">
    <property type="taxonomic scope" value="Bacteria"/>
</dbReference>
<keyword evidence="6" id="KW-1003">Cell membrane</keyword>
<evidence type="ECO:0000256" key="4">
    <source>
        <dbReference type="ARBA" id="ARBA00022643"/>
    </source>
</evidence>
<evidence type="ECO:0000256" key="3">
    <source>
        <dbReference type="ARBA" id="ARBA00022630"/>
    </source>
</evidence>
<comment type="subcellular location">
    <subcellularLocation>
        <location evidence="6">Cell inner membrane</location>
        <topology evidence="6">Single-pass membrane protein</topology>
    </subcellularLocation>
</comment>
<dbReference type="EMBL" id="CP003746">
    <property type="protein sequence ID" value="AFU98688.1"/>
    <property type="molecule type" value="Genomic_DNA"/>
</dbReference>
<keyword evidence="6" id="KW-1133">Transmembrane helix</keyword>
<dbReference type="NCBIfam" id="TIGR01947">
    <property type="entry name" value="rnfG"/>
    <property type="match status" value="1"/>
</dbReference>
<comment type="cofactor">
    <cofactor evidence="6">
        <name>FMN</name>
        <dbReference type="ChEBI" id="CHEBI:58210"/>
    </cofactor>
</comment>
<keyword evidence="6" id="KW-1278">Translocase</keyword>
<evidence type="ECO:0000256" key="6">
    <source>
        <dbReference type="HAMAP-Rule" id="MF_00479"/>
    </source>
</evidence>
<comment type="subunit">
    <text evidence="6">The complex is composed of six subunits: RnfA, RnfB, RnfC, RnfD, RnfE and RnfG.</text>
</comment>
<dbReference type="GO" id="GO:0010181">
    <property type="term" value="F:FMN binding"/>
    <property type="evidence" value="ECO:0007669"/>
    <property type="project" value="InterPro"/>
</dbReference>
<dbReference type="HAMAP" id="MF_00479">
    <property type="entry name" value="RsxG_RnfG"/>
    <property type="match status" value="1"/>
</dbReference>
<dbReference type="HOGENOM" id="CLU_077882_1_0_6"/>
<organism evidence="9 10">
    <name type="scientific">Simiduia agarivorans (strain DSM 21679 / JCM 13881 / BCRC 17597 / SA1)</name>
    <dbReference type="NCBI Taxonomy" id="1117647"/>
    <lineage>
        <taxon>Bacteria</taxon>
        <taxon>Pseudomonadati</taxon>
        <taxon>Pseudomonadota</taxon>
        <taxon>Gammaproteobacteria</taxon>
        <taxon>Cellvibrionales</taxon>
        <taxon>Cellvibrionaceae</taxon>
        <taxon>Simiduia</taxon>
    </lineage>
</organism>
<dbReference type="OrthoDB" id="9784165at2"/>
<keyword evidence="6" id="KW-0812">Transmembrane</keyword>
<evidence type="ECO:0000313" key="9">
    <source>
        <dbReference type="EMBL" id="AFU98688.1"/>
    </source>
</evidence>
<accession>K4KKX5</accession>
<dbReference type="GO" id="GO:0005886">
    <property type="term" value="C:plasma membrane"/>
    <property type="evidence" value="ECO:0007669"/>
    <property type="project" value="UniProtKB-SubCell"/>
</dbReference>
<evidence type="ECO:0000313" key="10">
    <source>
        <dbReference type="Proteomes" id="UP000000466"/>
    </source>
</evidence>
<dbReference type="PIRSF" id="PIRSF006091">
    <property type="entry name" value="E_trnsport_RnfG"/>
    <property type="match status" value="1"/>
</dbReference>
<name>K4KKX5_SIMAS</name>
<dbReference type="STRING" id="1117647.M5M_07485"/>
<feature type="modified residue" description="FMN phosphoryl threonine" evidence="6">
    <location>
        <position position="177"/>
    </location>
</feature>
<dbReference type="NCBIfam" id="NF002519">
    <property type="entry name" value="PRK01908.1"/>
    <property type="match status" value="1"/>
</dbReference>
<evidence type="ECO:0000256" key="2">
    <source>
        <dbReference type="ARBA" id="ARBA00022553"/>
    </source>
</evidence>
<keyword evidence="4 6" id="KW-0288">FMN</keyword>
<dbReference type="Proteomes" id="UP000000466">
    <property type="component" value="Chromosome"/>
</dbReference>
<protein>
    <recommendedName>
        <fullName evidence="6">Ion-translocating oxidoreductase complex subunit G</fullName>
        <ecNumber evidence="6">7.-.-.-</ecNumber>
    </recommendedName>
    <alternativeName>
        <fullName evidence="6">Rnf electron transport complex subunit G</fullName>
    </alternativeName>
</protein>
<keyword evidence="6" id="KW-0997">Cell inner membrane</keyword>
<reference evidence="9 10" key="1">
    <citation type="journal article" date="2013" name="Genome Announc.">
        <title>Complete genome sequence of Simiduia agarivorans SA1(T), a marine bacterium able to degrade a variety of polysaccharides.</title>
        <authorList>
            <person name="Lin S.Y."/>
            <person name="Shieh W.Y."/>
            <person name="Chen J.S."/>
            <person name="Tang S.L."/>
        </authorList>
    </citation>
    <scope>NUCLEOTIDE SEQUENCE [LARGE SCALE GENOMIC DNA]</scope>
    <source>
        <strain evidence="10">DSM 21679 / JCM 13881 / BCRC 17597 / SA1</strain>
    </source>
</reference>
<keyword evidence="2 6" id="KW-0597">Phosphoprotein</keyword>
<dbReference type="GO" id="GO:0009055">
    <property type="term" value="F:electron transfer activity"/>
    <property type="evidence" value="ECO:0007669"/>
    <property type="project" value="InterPro"/>
</dbReference>
<evidence type="ECO:0000256" key="1">
    <source>
        <dbReference type="ARBA" id="ARBA00022448"/>
    </source>
</evidence>
<sequence>MKLTHSISKNSFLLGCFALITAGLLASVNQVTKGPIAEAERAAAQKALLEILPPHTHDNQLLDDTLALTDAWQKQLNSNADANIHLARQNGQVVAAIIPVTAPDGYSGNIKMIVGVNRDLTIAGVRVLTHSETPGLGDKVELKKSNWILSFNGKTLSNTRWQVKKDGGDFDQFTGATITPRAVVKQTKRALAFAKENYSVLFSDAGGKHDN</sequence>
<dbReference type="RefSeq" id="WP_015046861.1">
    <property type="nucleotide sequence ID" value="NC_018868.3"/>
</dbReference>
<feature type="chain" id="PRO_5003878234" description="Ion-translocating oxidoreductase complex subunit G" evidence="7">
    <location>
        <begin position="27"/>
        <end position="211"/>
    </location>
</feature>
<feature type="domain" description="FMN-binding" evidence="8">
    <location>
        <begin position="105"/>
        <end position="194"/>
    </location>
</feature>
<evidence type="ECO:0000256" key="7">
    <source>
        <dbReference type="SAM" id="SignalP"/>
    </source>
</evidence>
<proteinExistence type="inferred from homology"/>
<dbReference type="EC" id="7.-.-.-" evidence="6"/>
<dbReference type="SMART" id="SM00900">
    <property type="entry name" value="FMN_bind"/>
    <property type="match status" value="1"/>
</dbReference>
<evidence type="ECO:0000259" key="8">
    <source>
        <dbReference type="SMART" id="SM00900"/>
    </source>
</evidence>
<dbReference type="PANTHER" id="PTHR36118:SF1">
    <property type="entry name" value="ION-TRANSLOCATING OXIDOREDUCTASE COMPLEX SUBUNIT G"/>
    <property type="match status" value="1"/>
</dbReference>
<keyword evidence="6" id="KW-0472">Membrane</keyword>
<evidence type="ECO:0000256" key="5">
    <source>
        <dbReference type="ARBA" id="ARBA00022982"/>
    </source>
</evidence>
<keyword evidence="7" id="KW-0732">Signal</keyword>
<comment type="similarity">
    <text evidence="6">Belongs to the RnfG family.</text>
</comment>
<keyword evidence="1 6" id="KW-0813">Transport</keyword>
<dbReference type="KEGG" id="saga:M5M_07485"/>
<dbReference type="InterPro" id="IPR010209">
    <property type="entry name" value="Ion_transpt_RnfG/RsxG"/>
</dbReference>
<keyword evidence="5 6" id="KW-0249">Electron transport</keyword>
<dbReference type="Pfam" id="PF04205">
    <property type="entry name" value="FMN_bind"/>
    <property type="match status" value="1"/>
</dbReference>
<comment type="function">
    <text evidence="6">Part of a membrane-bound complex that couples electron transfer with translocation of ions across the membrane.</text>
</comment>
<dbReference type="AlphaFoldDB" id="K4KKX5"/>
<gene>
    <name evidence="6" type="primary">rnfG</name>
    <name evidence="9" type="ordered locus">M5M_07485</name>
</gene>
<dbReference type="GO" id="GO:0022900">
    <property type="term" value="P:electron transport chain"/>
    <property type="evidence" value="ECO:0007669"/>
    <property type="project" value="UniProtKB-UniRule"/>
</dbReference>
<feature type="signal peptide" evidence="7">
    <location>
        <begin position="1"/>
        <end position="26"/>
    </location>
</feature>